<gene>
    <name evidence="3" type="ORF">ENU30_06960</name>
</gene>
<reference evidence="3" key="1">
    <citation type="journal article" date="2020" name="mSystems">
        <title>Genome- and Community-Level Interaction Insights into Carbon Utilization and Element Cycling Functions of Hydrothermarchaeota in Hydrothermal Sediment.</title>
        <authorList>
            <person name="Zhou Z."/>
            <person name="Liu Y."/>
            <person name="Xu W."/>
            <person name="Pan J."/>
            <person name="Luo Z.H."/>
            <person name="Li M."/>
        </authorList>
    </citation>
    <scope>NUCLEOTIDE SEQUENCE [LARGE SCALE GENOMIC DNA]</scope>
    <source>
        <strain evidence="3">SpSt-657</strain>
    </source>
</reference>
<dbReference type="AlphaFoldDB" id="A0A7J3JRR2"/>
<sequence length="373" mass="41288">MGYKYGLIIAAVLLIGMSIGYLLTLTFAAPRATPIAPATTVTTTITIPSVTSIRETVTVTTVKTETISVKLEKRSVIDAFGRLIEFERIPSRVISLAPSVTEKLFALGLENVVIGVDSYSDYPEKVLELVNENRISVVGGPWTPDLEKIIALNPELVILCRGVRPQESLYPKLEEVGIKTAFLLCDNAKNQYDIYSDLYTLGVIFAVEERAKSVSDDIQRRLDETLLKLKEANVSKVRVLVLIGPPSWGIYSAGGDTFIGWLIDRAGGINIAKAYSGWPQLDYEFILNNDPEVIIITSHGIDPKDLYNELLNTPIVKTSAWMNRKIYLFTDEANDVLCRPGPRIVTALEILAHILHPEVLGEIQRTDVYRIAG</sequence>
<dbReference type="InterPro" id="IPR050902">
    <property type="entry name" value="ABC_Transporter_SBP"/>
</dbReference>
<evidence type="ECO:0000259" key="2">
    <source>
        <dbReference type="PROSITE" id="PS50983"/>
    </source>
</evidence>
<evidence type="ECO:0000256" key="1">
    <source>
        <dbReference type="ARBA" id="ARBA00022729"/>
    </source>
</evidence>
<evidence type="ECO:0000313" key="3">
    <source>
        <dbReference type="EMBL" id="HGQ18691.1"/>
    </source>
</evidence>
<name>A0A7J3JRR2_9CREN</name>
<keyword evidence="1" id="KW-0732">Signal</keyword>
<dbReference type="EMBL" id="DTBZ01000131">
    <property type="protein sequence ID" value="HGQ18691.1"/>
    <property type="molecule type" value="Genomic_DNA"/>
</dbReference>
<dbReference type="InterPro" id="IPR054828">
    <property type="entry name" value="Vit_B12_bind_prot"/>
</dbReference>
<dbReference type="Pfam" id="PF01497">
    <property type="entry name" value="Peripla_BP_2"/>
    <property type="match status" value="1"/>
</dbReference>
<feature type="domain" description="Fe/B12 periplasmic-binding" evidence="2">
    <location>
        <begin position="92"/>
        <end position="359"/>
    </location>
</feature>
<dbReference type="SUPFAM" id="SSF53807">
    <property type="entry name" value="Helical backbone' metal receptor"/>
    <property type="match status" value="1"/>
</dbReference>
<dbReference type="InterPro" id="IPR002491">
    <property type="entry name" value="ABC_transptr_periplasmic_BD"/>
</dbReference>
<organism evidence="3">
    <name type="scientific">Ignisphaera aggregans</name>
    <dbReference type="NCBI Taxonomy" id="334771"/>
    <lineage>
        <taxon>Archaea</taxon>
        <taxon>Thermoproteota</taxon>
        <taxon>Thermoprotei</taxon>
        <taxon>Desulfurococcales</taxon>
        <taxon>Desulfurococcaceae</taxon>
        <taxon>Ignisphaera</taxon>
    </lineage>
</organism>
<accession>A0A7J3JRR2</accession>
<protein>
    <recommendedName>
        <fullName evidence="2">Fe/B12 periplasmic-binding domain-containing protein</fullName>
    </recommendedName>
</protein>
<dbReference type="NCBIfam" id="NF038402">
    <property type="entry name" value="TroA_like"/>
    <property type="match status" value="1"/>
</dbReference>
<dbReference type="PANTHER" id="PTHR30535:SF34">
    <property type="entry name" value="MOLYBDATE-BINDING PROTEIN MOLA"/>
    <property type="match status" value="1"/>
</dbReference>
<proteinExistence type="predicted"/>
<comment type="caution">
    <text evidence="3">The sequence shown here is derived from an EMBL/GenBank/DDBJ whole genome shotgun (WGS) entry which is preliminary data.</text>
</comment>
<dbReference type="PANTHER" id="PTHR30535">
    <property type="entry name" value="VITAMIN B12-BINDING PROTEIN"/>
    <property type="match status" value="1"/>
</dbReference>
<dbReference type="Gene3D" id="3.40.50.1980">
    <property type="entry name" value="Nitrogenase molybdenum iron protein domain"/>
    <property type="match status" value="2"/>
</dbReference>
<dbReference type="PROSITE" id="PS50983">
    <property type="entry name" value="FE_B12_PBP"/>
    <property type="match status" value="1"/>
</dbReference>
<dbReference type="GO" id="GO:0071281">
    <property type="term" value="P:cellular response to iron ion"/>
    <property type="evidence" value="ECO:0007669"/>
    <property type="project" value="TreeGrafter"/>
</dbReference>